<dbReference type="Proteomes" id="UP000310189">
    <property type="component" value="Unassembled WGS sequence"/>
</dbReference>
<proteinExistence type="predicted"/>
<dbReference type="AlphaFoldDB" id="A0A4T0FFG8"/>
<gene>
    <name evidence="1" type="ORF">E3P99_03401</name>
</gene>
<evidence type="ECO:0000313" key="2">
    <source>
        <dbReference type="Proteomes" id="UP000310189"/>
    </source>
</evidence>
<dbReference type="EMBL" id="SPNW01000065">
    <property type="protein sequence ID" value="TIA87077.1"/>
    <property type="molecule type" value="Genomic_DNA"/>
</dbReference>
<evidence type="ECO:0000313" key="1">
    <source>
        <dbReference type="EMBL" id="TIA87077.1"/>
    </source>
</evidence>
<reference evidence="1 2" key="1">
    <citation type="submission" date="2019-03" db="EMBL/GenBank/DDBJ databases">
        <title>Sequencing 23 genomes of Wallemia ichthyophaga.</title>
        <authorList>
            <person name="Gostincar C."/>
        </authorList>
    </citation>
    <scope>NUCLEOTIDE SEQUENCE [LARGE SCALE GENOMIC DNA]</scope>
    <source>
        <strain evidence="1 2">EXF-5753</strain>
    </source>
</reference>
<comment type="caution">
    <text evidence="1">The sequence shown here is derived from an EMBL/GenBank/DDBJ whole genome shotgun (WGS) entry which is preliminary data.</text>
</comment>
<protein>
    <submittedName>
        <fullName evidence="1">Uncharacterized protein</fullName>
    </submittedName>
</protein>
<name>A0A4T0FFG8_9BASI</name>
<keyword evidence="2" id="KW-1185">Reference proteome</keyword>
<sequence>MVKSSRSRSRSDSEGCVGSAWKARRKEALNTYAMIRELSEEVTAEVHKIERVCGATKRGRYSAHAPHQLTVKLQLGAQVFVRRQKRSESERLKELERDVWWK</sequence>
<organism evidence="1 2">
    <name type="scientific">Wallemia hederae</name>
    <dbReference type="NCBI Taxonomy" id="1540922"/>
    <lineage>
        <taxon>Eukaryota</taxon>
        <taxon>Fungi</taxon>
        <taxon>Dikarya</taxon>
        <taxon>Basidiomycota</taxon>
        <taxon>Wallemiomycotina</taxon>
        <taxon>Wallemiomycetes</taxon>
        <taxon>Wallemiales</taxon>
        <taxon>Wallemiaceae</taxon>
        <taxon>Wallemia</taxon>
    </lineage>
</organism>
<accession>A0A4T0FFG8</accession>